<evidence type="ECO:0000313" key="3">
    <source>
        <dbReference type="Proteomes" id="UP001500839"/>
    </source>
</evidence>
<dbReference type="EMBL" id="BAABKQ010000001">
    <property type="protein sequence ID" value="GAA4809416.1"/>
    <property type="molecule type" value="Genomic_DNA"/>
</dbReference>
<comment type="caution">
    <text evidence="2">The sequence shown here is derived from an EMBL/GenBank/DDBJ whole genome shotgun (WGS) entry which is preliminary data.</text>
</comment>
<evidence type="ECO:0000256" key="1">
    <source>
        <dbReference type="SAM" id="MobiDB-lite"/>
    </source>
</evidence>
<proteinExistence type="predicted"/>
<evidence type="ECO:0008006" key="4">
    <source>
        <dbReference type="Google" id="ProtNLM"/>
    </source>
</evidence>
<sequence>MRTLLESLASTPSPASPHGRLGDLDRVGDAALEAAAWIREQDPHALHALLTRIGGERLAALADITMALAALVDPDETDAARAARVEAISAPRVRLVGKRYGGAA</sequence>
<dbReference type="Proteomes" id="UP001500839">
    <property type="component" value="Unassembled WGS sequence"/>
</dbReference>
<evidence type="ECO:0000313" key="2">
    <source>
        <dbReference type="EMBL" id="GAA4809416.1"/>
    </source>
</evidence>
<reference evidence="3" key="1">
    <citation type="journal article" date="2019" name="Int. J. Syst. Evol. Microbiol.">
        <title>The Global Catalogue of Microorganisms (GCM) 10K type strain sequencing project: providing services to taxonomists for standard genome sequencing and annotation.</title>
        <authorList>
            <consortium name="The Broad Institute Genomics Platform"/>
            <consortium name="The Broad Institute Genome Sequencing Center for Infectious Disease"/>
            <person name="Wu L."/>
            <person name="Ma J."/>
        </authorList>
    </citation>
    <scope>NUCLEOTIDE SEQUENCE [LARGE SCALE GENOMIC DNA]</scope>
    <source>
        <strain evidence="3">JCM 18542</strain>
    </source>
</reference>
<name>A0ABP9CEF3_9ACTN</name>
<accession>A0ABP9CEF3</accession>
<gene>
    <name evidence="2" type="ORF">GCM10023353_11710</name>
</gene>
<feature type="region of interest" description="Disordered" evidence="1">
    <location>
        <begin position="1"/>
        <end position="23"/>
    </location>
</feature>
<dbReference type="RefSeq" id="WP_345602172.1">
    <property type="nucleotide sequence ID" value="NZ_BAABKQ010000001.1"/>
</dbReference>
<organism evidence="2 3">
    <name type="scientific">Tomitella cavernea</name>
    <dbReference type="NCBI Taxonomy" id="1387982"/>
    <lineage>
        <taxon>Bacteria</taxon>
        <taxon>Bacillati</taxon>
        <taxon>Actinomycetota</taxon>
        <taxon>Actinomycetes</taxon>
        <taxon>Mycobacteriales</taxon>
        <taxon>Tomitella</taxon>
    </lineage>
</organism>
<protein>
    <recommendedName>
        <fullName evidence="4">Bifunctional glutamine-synthetase adenylyltransferase/deadenyltransferase</fullName>
    </recommendedName>
</protein>
<keyword evidence="3" id="KW-1185">Reference proteome</keyword>